<dbReference type="Proteomes" id="UP000186657">
    <property type="component" value="Unassembled WGS sequence"/>
</dbReference>
<evidence type="ECO:0000256" key="1">
    <source>
        <dbReference type="SAM" id="Phobius"/>
    </source>
</evidence>
<keyword evidence="1" id="KW-0472">Membrane</keyword>
<reference evidence="2 3" key="1">
    <citation type="submission" date="2016-10" db="EMBL/GenBank/DDBJ databases">
        <title>Comparative genomics uncovers the prolific and rare metabolic potential of the cyanobacterial genus Moorea.</title>
        <authorList>
            <person name="Leao T."/>
            <person name="Castelao G."/>
            <person name="Korobeynikov A."/>
            <person name="Monroe E.A."/>
            <person name="Podell S."/>
            <person name="Glukhov E."/>
            <person name="Allen E."/>
            <person name="Gerwick W.H."/>
            <person name="Gerwick L."/>
        </authorList>
    </citation>
    <scope>NUCLEOTIDE SEQUENCE [LARGE SCALE GENOMIC DNA]</scope>
    <source>
        <strain evidence="2 3">PNG5-198</strain>
    </source>
</reference>
<sequence>MITTDNNSDCEFLQEDSIWSDLRAIRVINGLQQEVEFLEASVKRLQIWLVLSIVILGGSIAAISPLGAMTYKQLQQQFAPVNSWKTTQ</sequence>
<keyword evidence="1" id="KW-0812">Transmembrane</keyword>
<dbReference type="EMBL" id="MKZS01000001">
    <property type="protein sequence ID" value="OLT58790.1"/>
    <property type="molecule type" value="Genomic_DNA"/>
</dbReference>
<dbReference type="RefSeq" id="WP_075897564.1">
    <property type="nucleotide sequence ID" value="NZ_MKZS01000001.1"/>
</dbReference>
<accession>A0A1U7MYM0</accession>
<proteinExistence type="predicted"/>
<organism evidence="2 3">
    <name type="scientific">Moorena bouillonii PNG</name>
    <dbReference type="NCBI Taxonomy" id="568701"/>
    <lineage>
        <taxon>Bacteria</taxon>
        <taxon>Bacillati</taxon>
        <taxon>Cyanobacteriota</taxon>
        <taxon>Cyanophyceae</taxon>
        <taxon>Coleofasciculales</taxon>
        <taxon>Coleofasciculaceae</taxon>
        <taxon>Moorena</taxon>
    </lineage>
</organism>
<keyword evidence="3" id="KW-1185">Reference proteome</keyword>
<evidence type="ECO:0000313" key="3">
    <source>
        <dbReference type="Proteomes" id="UP000186657"/>
    </source>
</evidence>
<protein>
    <submittedName>
        <fullName evidence="2">Uncharacterized protein</fullName>
    </submittedName>
</protein>
<name>A0A1U7MYM0_9CYAN</name>
<evidence type="ECO:0000313" key="2">
    <source>
        <dbReference type="EMBL" id="OLT58790.1"/>
    </source>
</evidence>
<feature type="transmembrane region" description="Helical" evidence="1">
    <location>
        <begin position="47"/>
        <end position="68"/>
    </location>
</feature>
<keyword evidence="1" id="KW-1133">Transmembrane helix</keyword>
<dbReference type="AlphaFoldDB" id="A0A1U7MYM0"/>
<comment type="caution">
    <text evidence="2">The sequence shown here is derived from an EMBL/GenBank/DDBJ whole genome shotgun (WGS) entry which is preliminary data.</text>
</comment>
<gene>
    <name evidence="2" type="ORF">BJP37_06760</name>
</gene>